<proteinExistence type="predicted"/>
<feature type="transmembrane region" description="Helical" evidence="8">
    <location>
        <begin position="44"/>
        <end position="64"/>
    </location>
</feature>
<evidence type="ECO:0000256" key="1">
    <source>
        <dbReference type="ARBA" id="ARBA00004167"/>
    </source>
</evidence>
<keyword evidence="10" id="KW-1185">Reference proteome</keyword>
<evidence type="ECO:0000259" key="9">
    <source>
        <dbReference type="Pfam" id="PF12819"/>
    </source>
</evidence>
<keyword evidence="3 8" id="KW-0812">Transmembrane</keyword>
<evidence type="ECO:0000256" key="2">
    <source>
        <dbReference type="ARBA" id="ARBA00022614"/>
    </source>
</evidence>
<dbReference type="Gene3D" id="3.80.10.10">
    <property type="entry name" value="Ribonuclease Inhibitor"/>
    <property type="match status" value="1"/>
</dbReference>
<dbReference type="SUPFAM" id="SSF52058">
    <property type="entry name" value="L domain-like"/>
    <property type="match status" value="1"/>
</dbReference>
<dbReference type="InterPro" id="IPR024788">
    <property type="entry name" value="Malectin-like_Carb-bd_dom"/>
</dbReference>
<keyword evidence="5" id="KW-0677">Repeat</keyword>
<dbReference type="GeneID" id="111494330"/>
<name>A0A6J1KEQ4_CUCMA</name>
<evidence type="ECO:0000256" key="4">
    <source>
        <dbReference type="ARBA" id="ARBA00022729"/>
    </source>
</evidence>
<evidence type="ECO:0000256" key="6">
    <source>
        <dbReference type="ARBA" id="ARBA00022989"/>
    </source>
</evidence>
<dbReference type="InterPro" id="IPR001611">
    <property type="entry name" value="Leu-rich_rpt"/>
</dbReference>
<keyword evidence="6 8" id="KW-1133">Transmembrane helix</keyword>
<dbReference type="KEGG" id="cmax:111494330"/>
<dbReference type="RefSeq" id="XP_023000021.1">
    <property type="nucleotide sequence ID" value="XM_023144253.1"/>
</dbReference>
<evidence type="ECO:0000256" key="7">
    <source>
        <dbReference type="ARBA" id="ARBA00023136"/>
    </source>
</evidence>
<reference evidence="11" key="1">
    <citation type="submission" date="2025-08" db="UniProtKB">
        <authorList>
            <consortium name="RefSeq"/>
        </authorList>
    </citation>
    <scope>IDENTIFICATION</scope>
    <source>
        <tissue evidence="11">Young leaves</tissue>
    </source>
</reference>
<dbReference type="AlphaFoldDB" id="A0A6J1KEQ4"/>
<keyword evidence="4" id="KW-0732">Signal</keyword>
<keyword evidence="7 8" id="KW-0472">Membrane</keyword>
<dbReference type="Pfam" id="PF12819">
    <property type="entry name" value="Malectin_like"/>
    <property type="match status" value="1"/>
</dbReference>
<keyword evidence="2" id="KW-0433">Leucine-rich repeat</keyword>
<dbReference type="PANTHER" id="PTHR45631">
    <property type="entry name" value="OS07G0107800 PROTEIN-RELATED"/>
    <property type="match status" value="1"/>
</dbReference>
<dbReference type="FunFam" id="3.80.10.10:FF:000129">
    <property type="entry name" value="Leucine-rich repeat receptor-like kinase"/>
    <property type="match status" value="1"/>
</dbReference>
<accession>A0A6J1KEQ4</accession>
<dbReference type="PANTHER" id="PTHR45631:SF3">
    <property type="entry name" value="OS05G0393100 PROTEIN"/>
    <property type="match status" value="1"/>
</dbReference>
<dbReference type="Pfam" id="PF00560">
    <property type="entry name" value="LRR_1"/>
    <property type="match status" value="2"/>
</dbReference>
<feature type="domain" description="Malectin-like" evidence="9">
    <location>
        <begin position="69"/>
        <end position="392"/>
    </location>
</feature>
<evidence type="ECO:0000256" key="5">
    <source>
        <dbReference type="ARBA" id="ARBA00022737"/>
    </source>
</evidence>
<evidence type="ECO:0000256" key="3">
    <source>
        <dbReference type="ARBA" id="ARBA00022692"/>
    </source>
</evidence>
<dbReference type="OrthoDB" id="1394818at2759"/>
<gene>
    <name evidence="11" type="primary">LOC111494330</name>
</gene>
<evidence type="ECO:0000256" key="8">
    <source>
        <dbReference type="SAM" id="Phobius"/>
    </source>
</evidence>
<evidence type="ECO:0000313" key="10">
    <source>
        <dbReference type="Proteomes" id="UP000504608"/>
    </source>
</evidence>
<dbReference type="Proteomes" id="UP000504608">
    <property type="component" value="Unplaced"/>
</dbReference>
<protein>
    <submittedName>
        <fullName evidence="11">Leucine-rich repeat receptor-like serine/threonine-protein kinase At2g14440</fullName>
    </submittedName>
</protein>
<organism evidence="10 11">
    <name type="scientific">Cucurbita maxima</name>
    <name type="common">Pumpkin</name>
    <name type="synonym">Winter squash</name>
    <dbReference type="NCBI Taxonomy" id="3661"/>
    <lineage>
        <taxon>Eukaryota</taxon>
        <taxon>Viridiplantae</taxon>
        <taxon>Streptophyta</taxon>
        <taxon>Embryophyta</taxon>
        <taxon>Tracheophyta</taxon>
        <taxon>Spermatophyta</taxon>
        <taxon>Magnoliopsida</taxon>
        <taxon>eudicotyledons</taxon>
        <taxon>Gunneridae</taxon>
        <taxon>Pentapetalae</taxon>
        <taxon>rosids</taxon>
        <taxon>fabids</taxon>
        <taxon>Cucurbitales</taxon>
        <taxon>Cucurbitaceae</taxon>
        <taxon>Cucurbiteae</taxon>
        <taxon>Cucurbita</taxon>
    </lineage>
</organism>
<dbReference type="GO" id="GO:0016020">
    <property type="term" value="C:membrane"/>
    <property type="evidence" value="ECO:0007669"/>
    <property type="project" value="UniProtKB-SubCell"/>
</dbReference>
<evidence type="ECO:0000313" key="11">
    <source>
        <dbReference type="RefSeq" id="XP_023000021.1"/>
    </source>
</evidence>
<dbReference type="Gene3D" id="2.60.120.430">
    <property type="entry name" value="Galactose-binding lectin"/>
    <property type="match status" value="1"/>
</dbReference>
<sequence>MPSSSPTPLASIFLSCILNRRLIPLRNSSIKFSLNSPMAGLSSAMALFVFLLLCFSFFSLSHSLRGFFIDCGSSAPTTHGGRTWQSDDGFVFSGINKNVTGPVLDPTLSTVRSFPRVLNRKFCYVVGPVFRTRRYMVRTTYYYGGVNGLDSPPVFDQIVDGTVWSMVNTTEDYALGLTSYYEGIFEAKARSITVCIGSNMYTDSDPFLSALEVVTLENSLYNTTDFNNYGLRLVARHSFGYNGSNLRHPDDQFDRFWQPFGNSSGNVTSRTVSASGIWNLPPSKIFETELKTDKLEPLELNWPPISLPGPESNFTYYIALYFANDHASSSDNLRVFNISVNGIKYYGDLNASSAGHVVFASQWPLHGLTNITLTPSPLSKLGPLINGGELFHLVSLGERTHAKDVVNLERVKESLKNPPPDWNGDPCFPHEYRWTGITCSGGSRNRVVTLNLTNMDLSGSLSSSIANLTALSGIWLGNNSLSGTIPDLSPLKLLEIVHLQENNFSGEIPLSLGNIPRLRELFLYNNNLTGEVPQSLLNKQLNLRIFPGNHLLAPPPPA</sequence>
<dbReference type="InterPro" id="IPR032675">
    <property type="entry name" value="LRR_dom_sf"/>
</dbReference>
<comment type="subcellular location">
    <subcellularLocation>
        <location evidence="1">Membrane</location>
        <topology evidence="1">Single-pass membrane protein</topology>
    </subcellularLocation>
</comment>